<gene>
    <name evidence="1" type="ORF">HJ536_14100</name>
</gene>
<evidence type="ECO:0000313" key="1">
    <source>
        <dbReference type="EMBL" id="NVO24495.1"/>
    </source>
</evidence>
<dbReference type="AlphaFoldDB" id="A0A850QDI9"/>
<reference evidence="1 2" key="1">
    <citation type="submission" date="2020-04" db="EMBL/GenBank/DDBJ databases">
        <title>Donghicola sp., a member of the Rhodobacteraceae family isolated from mangrove forest in Thailand.</title>
        <authorList>
            <person name="Charoenyingcharoen P."/>
            <person name="Yukphan P."/>
        </authorList>
    </citation>
    <scope>NUCLEOTIDE SEQUENCE [LARGE SCALE GENOMIC DNA]</scope>
    <source>
        <strain evidence="1 2">B5-SW-15</strain>
    </source>
</reference>
<evidence type="ECO:0000313" key="2">
    <source>
        <dbReference type="Proteomes" id="UP000592216"/>
    </source>
</evidence>
<dbReference type="Proteomes" id="UP000592216">
    <property type="component" value="Unassembled WGS sequence"/>
</dbReference>
<accession>A0A850QDI9</accession>
<dbReference type="EMBL" id="JABCJE010000007">
    <property type="protein sequence ID" value="NVO24495.1"/>
    <property type="molecule type" value="Genomic_DNA"/>
</dbReference>
<sequence length="116" mass="12795">MSTFLPKDVEDGLRDAIIANQRRTSRLRVEVNGQSYAVLRMWRNGFSVAAVDAPRLRGLVDIFEGANHLSQALVVASEVAGDEMHYEFKRSTLASDKAPVDFARDPNAPAGLLPRL</sequence>
<protein>
    <submittedName>
        <fullName evidence="1">Uncharacterized protein</fullName>
    </submittedName>
</protein>
<organism evidence="1 2">
    <name type="scientific">Donghicola mangrovi</name>
    <dbReference type="NCBI Taxonomy" id="2729614"/>
    <lineage>
        <taxon>Bacteria</taxon>
        <taxon>Pseudomonadati</taxon>
        <taxon>Pseudomonadota</taxon>
        <taxon>Alphaproteobacteria</taxon>
        <taxon>Rhodobacterales</taxon>
        <taxon>Roseobacteraceae</taxon>
        <taxon>Donghicola</taxon>
    </lineage>
</organism>
<dbReference type="RefSeq" id="WP_177158209.1">
    <property type="nucleotide sequence ID" value="NZ_JABCJE010000007.1"/>
</dbReference>
<name>A0A850QDI9_9RHOB</name>
<comment type="caution">
    <text evidence="1">The sequence shown here is derived from an EMBL/GenBank/DDBJ whole genome shotgun (WGS) entry which is preliminary data.</text>
</comment>
<proteinExistence type="predicted"/>